<organism evidence="1">
    <name type="scientific">Rhizophora mucronata</name>
    <name type="common">Asiatic mangrove</name>
    <dbReference type="NCBI Taxonomy" id="61149"/>
    <lineage>
        <taxon>Eukaryota</taxon>
        <taxon>Viridiplantae</taxon>
        <taxon>Streptophyta</taxon>
        <taxon>Embryophyta</taxon>
        <taxon>Tracheophyta</taxon>
        <taxon>Spermatophyta</taxon>
        <taxon>Magnoliopsida</taxon>
        <taxon>eudicotyledons</taxon>
        <taxon>Gunneridae</taxon>
        <taxon>Pentapetalae</taxon>
        <taxon>rosids</taxon>
        <taxon>fabids</taxon>
        <taxon>Malpighiales</taxon>
        <taxon>Rhizophoraceae</taxon>
        <taxon>Rhizophora</taxon>
    </lineage>
</organism>
<dbReference type="EMBL" id="GGEC01085945">
    <property type="protein sequence ID" value="MBX66429.1"/>
    <property type="molecule type" value="Transcribed_RNA"/>
</dbReference>
<sequence length="32" mass="3793">MKLGLIQAWRPCLSLIVLRKAQRMRSLVIWVL</sequence>
<evidence type="ECO:0000313" key="1">
    <source>
        <dbReference type="EMBL" id="MBX66429.1"/>
    </source>
</evidence>
<reference evidence="1" key="1">
    <citation type="submission" date="2018-02" db="EMBL/GenBank/DDBJ databases">
        <title>Rhizophora mucronata_Transcriptome.</title>
        <authorList>
            <person name="Meera S.P."/>
            <person name="Sreeshan A."/>
            <person name="Augustine A."/>
        </authorList>
    </citation>
    <scope>NUCLEOTIDE SEQUENCE</scope>
    <source>
        <tissue evidence="1">Leaf</tissue>
    </source>
</reference>
<name>A0A2P2QHF7_RHIMU</name>
<proteinExistence type="predicted"/>
<protein>
    <submittedName>
        <fullName evidence="1">Uncharacterized protein</fullName>
    </submittedName>
</protein>
<accession>A0A2P2QHF7</accession>
<dbReference type="AlphaFoldDB" id="A0A2P2QHF7"/>